<dbReference type="InterPro" id="IPR029062">
    <property type="entry name" value="Class_I_gatase-like"/>
</dbReference>
<dbReference type="SUPFAM" id="SSF52317">
    <property type="entry name" value="Class I glutamine amidotransferase-like"/>
    <property type="match status" value="1"/>
</dbReference>
<evidence type="ECO:0000256" key="1">
    <source>
        <dbReference type="ARBA" id="ARBA00008542"/>
    </source>
</evidence>
<dbReference type="CDD" id="cd03134">
    <property type="entry name" value="GATase1_PfpI_like"/>
    <property type="match status" value="1"/>
</dbReference>
<evidence type="ECO:0000313" key="3">
    <source>
        <dbReference type="EMBL" id="BBY06120.1"/>
    </source>
</evidence>
<comment type="similarity">
    <text evidence="1">Belongs to the peptidase C56 family.</text>
</comment>
<dbReference type="PROSITE" id="PS51276">
    <property type="entry name" value="PEPTIDASE_C56_PFPI"/>
    <property type="match status" value="1"/>
</dbReference>
<name>A0A7I7PBY4_9MYCO</name>
<dbReference type="PANTHER" id="PTHR42733">
    <property type="entry name" value="DJ-1 PROTEIN"/>
    <property type="match status" value="1"/>
</dbReference>
<protein>
    <recommendedName>
        <fullName evidence="2">DJ-1/PfpI domain-containing protein</fullName>
    </recommendedName>
</protein>
<sequence length="260" mass="27447">MPNMRRLQGRKIAILAADGFEKIELVVPLRALQLAGAKVDVVSLRHGRIRGVNLHMPATRVGVDKTVSEAHSGNYDGLLLPGGFINPDLLRQSAQAREFVRGFAESGKPIVTLCHGPWVLASAGILNGRTLTSWPGIRDDLVNAGATWLDHEVVRDGNLVTSRGPQDMAAFVPAMLDTFDAKTPLQPAASGGQGESDPQLSAPPAVAVAALRWLPKPSAVAALTGVGVATYVGLALNSPLVKMLSAVPRALTGRRRDARA</sequence>
<evidence type="ECO:0000259" key="2">
    <source>
        <dbReference type="Pfam" id="PF01965"/>
    </source>
</evidence>
<dbReference type="Gene3D" id="3.40.50.880">
    <property type="match status" value="1"/>
</dbReference>
<organism evidence="3 4">
    <name type="scientific">Mycobacterium noviomagense</name>
    <dbReference type="NCBI Taxonomy" id="459858"/>
    <lineage>
        <taxon>Bacteria</taxon>
        <taxon>Bacillati</taxon>
        <taxon>Actinomycetota</taxon>
        <taxon>Actinomycetes</taxon>
        <taxon>Mycobacteriales</taxon>
        <taxon>Mycobacteriaceae</taxon>
        <taxon>Mycobacterium</taxon>
    </lineage>
</organism>
<dbReference type="Pfam" id="PF01965">
    <property type="entry name" value="DJ-1_PfpI"/>
    <property type="match status" value="1"/>
</dbReference>
<feature type="domain" description="DJ-1/PfpI" evidence="2">
    <location>
        <begin position="10"/>
        <end position="176"/>
    </location>
</feature>
<dbReference type="OrthoDB" id="9792284at2"/>
<dbReference type="EMBL" id="AP022583">
    <property type="protein sequence ID" value="BBY06120.1"/>
    <property type="molecule type" value="Genomic_DNA"/>
</dbReference>
<evidence type="ECO:0000313" key="4">
    <source>
        <dbReference type="Proteomes" id="UP000466894"/>
    </source>
</evidence>
<dbReference type="KEGG" id="mnv:MNVI_14380"/>
<dbReference type="Proteomes" id="UP000466894">
    <property type="component" value="Chromosome"/>
</dbReference>
<dbReference type="AlphaFoldDB" id="A0A7I7PBY4"/>
<proteinExistence type="inferred from homology"/>
<dbReference type="InterPro" id="IPR002818">
    <property type="entry name" value="DJ-1/PfpI"/>
</dbReference>
<dbReference type="NCBIfam" id="TIGR01382">
    <property type="entry name" value="PfpI"/>
    <property type="match status" value="1"/>
</dbReference>
<dbReference type="InterPro" id="IPR006286">
    <property type="entry name" value="C56_PfpI-like"/>
</dbReference>
<dbReference type="PANTHER" id="PTHR42733:SF12">
    <property type="entry name" value="PROTEINASE"/>
    <property type="match status" value="1"/>
</dbReference>
<accession>A0A7I7PBY4</accession>
<reference evidence="3 4" key="1">
    <citation type="journal article" date="2019" name="Emerg. Microbes Infect.">
        <title>Comprehensive subspecies identification of 175 nontuberculous mycobacteria species based on 7547 genomic profiles.</title>
        <authorList>
            <person name="Matsumoto Y."/>
            <person name="Kinjo T."/>
            <person name="Motooka D."/>
            <person name="Nabeya D."/>
            <person name="Jung N."/>
            <person name="Uechi K."/>
            <person name="Horii T."/>
            <person name="Iida T."/>
            <person name="Fujita J."/>
            <person name="Nakamura S."/>
        </authorList>
    </citation>
    <scope>NUCLEOTIDE SEQUENCE [LARGE SCALE GENOMIC DNA]</scope>
    <source>
        <strain evidence="3 4">JCM 16367</strain>
    </source>
</reference>
<gene>
    <name evidence="3" type="ORF">MNVI_14380</name>
</gene>